<comment type="caution">
    <text evidence="1">The sequence shown here is derived from an EMBL/GenBank/DDBJ whole genome shotgun (WGS) entry which is preliminary data.</text>
</comment>
<evidence type="ECO:0000313" key="1">
    <source>
        <dbReference type="EMBL" id="KAG0476255.1"/>
    </source>
</evidence>
<sequence>MLSRVRRLHADVPSVGEWILNCVQRLVPLDDRAAEERFLGVIEFASKLLQCAFPVPNHSAFALKESAIRPSILSRYGVHGFLPFSFEFFFYLGFDIMVHEALTPSLHSTVMSQVDGAGFHLSCVATVRFSAKIVHKIPFFLVDLVARATCAYALCGVQAKEQRNGDDDLFVYDCPNIGDFEEFDRMFRISHGLWTNALHAISPSKIGNRMLLVQAVALFHCILAKGRVHDNAGLAYKKLESWEQIGYENECNLEPNMLIAGSFWDS</sequence>
<proteinExistence type="predicted"/>
<accession>A0A835QMS3</accession>
<dbReference type="EMBL" id="JADCNL010000006">
    <property type="protein sequence ID" value="KAG0476255.1"/>
    <property type="molecule type" value="Genomic_DNA"/>
</dbReference>
<organism evidence="1 2">
    <name type="scientific">Vanilla planifolia</name>
    <name type="common">Vanilla</name>
    <dbReference type="NCBI Taxonomy" id="51239"/>
    <lineage>
        <taxon>Eukaryota</taxon>
        <taxon>Viridiplantae</taxon>
        <taxon>Streptophyta</taxon>
        <taxon>Embryophyta</taxon>
        <taxon>Tracheophyta</taxon>
        <taxon>Spermatophyta</taxon>
        <taxon>Magnoliopsida</taxon>
        <taxon>Liliopsida</taxon>
        <taxon>Asparagales</taxon>
        <taxon>Orchidaceae</taxon>
        <taxon>Vanilloideae</taxon>
        <taxon>Vanilleae</taxon>
        <taxon>Vanilla</taxon>
    </lineage>
</organism>
<keyword evidence="2" id="KW-1185">Reference proteome</keyword>
<name>A0A835QMS3_VANPL</name>
<gene>
    <name evidence="1" type="ORF">HPP92_013096</name>
</gene>
<dbReference type="Proteomes" id="UP000636800">
    <property type="component" value="Chromosome 6"/>
</dbReference>
<protein>
    <submittedName>
        <fullName evidence="1">Uncharacterized protein</fullName>
    </submittedName>
</protein>
<dbReference type="OrthoDB" id="992115at2759"/>
<dbReference type="AlphaFoldDB" id="A0A835QMS3"/>
<reference evidence="1 2" key="1">
    <citation type="journal article" date="2020" name="Nat. Food">
        <title>A phased Vanilla planifolia genome enables genetic improvement of flavour and production.</title>
        <authorList>
            <person name="Hasing T."/>
            <person name="Tang H."/>
            <person name="Brym M."/>
            <person name="Khazi F."/>
            <person name="Huang T."/>
            <person name="Chambers A.H."/>
        </authorList>
    </citation>
    <scope>NUCLEOTIDE SEQUENCE [LARGE SCALE GENOMIC DNA]</scope>
    <source>
        <tissue evidence="1">Leaf</tissue>
    </source>
</reference>
<evidence type="ECO:0000313" key="2">
    <source>
        <dbReference type="Proteomes" id="UP000636800"/>
    </source>
</evidence>